<dbReference type="EMBL" id="VXIS01000001">
    <property type="protein sequence ID" value="KAA8915020.1"/>
    <property type="molecule type" value="Genomic_DNA"/>
</dbReference>
<evidence type="ECO:0000313" key="9">
    <source>
        <dbReference type="Proteomes" id="UP000326924"/>
    </source>
</evidence>
<proteinExistence type="inferred from homology"/>
<gene>
    <name evidence="8" type="ORF">FN846DRAFT_924487</name>
</gene>
<evidence type="ECO:0000259" key="7">
    <source>
        <dbReference type="Pfam" id="PF00881"/>
    </source>
</evidence>
<dbReference type="FunCoup" id="A0A5J5FCZ9">
    <property type="interactions" value="11"/>
</dbReference>
<dbReference type="SUPFAM" id="SSF55469">
    <property type="entry name" value="FMN-dependent nitroreductase-like"/>
    <property type="match status" value="1"/>
</dbReference>
<keyword evidence="5" id="KW-0560">Oxidoreductase</keyword>
<dbReference type="PANTHER" id="PTHR43035:SF1">
    <property type="entry name" value="FATTY ACID REPRESSION MUTANT PROTEIN 2-RELATED"/>
    <property type="match status" value="1"/>
</dbReference>
<dbReference type="PANTHER" id="PTHR43035">
    <property type="entry name" value="FATTY ACID REPRESSION MUTANT PROTEIN 2-RELATED"/>
    <property type="match status" value="1"/>
</dbReference>
<evidence type="ECO:0000256" key="3">
    <source>
        <dbReference type="ARBA" id="ARBA00007118"/>
    </source>
</evidence>
<dbReference type="CDD" id="cd02140">
    <property type="entry name" value="Frm2-like"/>
    <property type="match status" value="1"/>
</dbReference>
<dbReference type="GO" id="GO:0016491">
    <property type="term" value="F:oxidoreductase activity"/>
    <property type="evidence" value="ECO:0007669"/>
    <property type="project" value="UniProtKB-KW"/>
</dbReference>
<evidence type="ECO:0000256" key="6">
    <source>
        <dbReference type="ARBA" id="ARBA00023242"/>
    </source>
</evidence>
<name>A0A5J5FCZ9_9PEZI</name>
<evidence type="ECO:0000256" key="5">
    <source>
        <dbReference type="ARBA" id="ARBA00023002"/>
    </source>
</evidence>
<sequence>MSSAAFLDAVRNRRTYYALKADSPIPDEKIVELIQETVKHVPSSFNSQTARAVVLLKEEHRKLWDIVKKTLRAIVPAEAFPATEKKLDGFKAAYGTVMWFEDQAGVKALQDAFPIYADHFPSFSEHASGMNQYVAWTALEAEGFGASLQHYNPLIDAEVKKTWNIPESWLLESQLVFGTPIAEAGEKTFNPIEDRVKVFGA</sequence>
<organism evidence="8 9">
    <name type="scientific">Sphaerosporella brunnea</name>
    <dbReference type="NCBI Taxonomy" id="1250544"/>
    <lineage>
        <taxon>Eukaryota</taxon>
        <taxon>Fungi</taxon>
        <taxon>Dikarya</taxon>
        <taxon>Ascomycota</taxon>
        <taxon>Pezizomycotina</taxon>
        <taxon>Pezizomycetes</taxon>
        <taxon>Pezizales</taxon>
        <taxon>Pyronemataceae</taxon>
        <taxon>Sphaerosporella</taxon>
    </lineage>
</organism>
<comment type="caution">
    <text evidence="8">The sequence shown here is derived from an EMBL/GenBank/DDBJ whole genome shotgun (WGS) entry which is preliminary data.</text>
</comment>
<dbReference type="InterPro" id="IPR000415">
    <property type="entry name" value="Nitroreductase-like"/>
</dbReference>
<dbReference type="InterPro" id="IPR033877">
    <property type="entry name" value="Frm2/Hbn1"/>
</dbReference>
<dbReference type="Gene3D" id="3.40.109.10">
    <property type="entry name" value="NADH Oxidase"/>
    <property type="match status" value="1"/>
</dbReference>
<dbReference type="GO" id="GO:0034599">
    <property type="term" value="P:cellular response to oxidative stress"/>
    <property type="evidence" value="ECO:0007669"/>
    <property type="project" value="InterPro"/>
</dbReference>
<dbReference type="FunFam" id="3.40.109.10:FF:000001">
    <property type="entry name" value="Nitroreductase family"/>
    <property type="match status" value="1"/>
</dbReference>
<accession>A0A5J5FCZ9</accession>
<feature type="domain" description="Nitroreductase" evidence="7">
    <location>
        <begin position="10"/>
        <end position="178"/>
    </location>
</feature>
<reference evidence="8 9" key="1">
    <citation type="submission" date="2019-09" db="EMBL/GenBank/DDBJ databases">
        <title>Draft genome of the ectomycorrhizal ascomycete Sphaerosporella brunnea.</title>
        <authorList>
            <consortium name="DOE Joint Genome Institute"/>
            <person name="Benucci G.M."/>
            <person name="Marozzi G."/>
            <person name="Antonielli L."/>
            <person name="Sanchez S."/>
            <person name="Marco P."/>
            <person name="Wang X."/>
            <person name="Falini L.B."/>
            <person name="Barry K."/>
            <person name="Haridas S."/>
            <person name="Lipzen A."/>
            <person name="Labutti K."/>
            <person name="Grigoriev I.V."/>
            <person name="Murat C."/>
            <person name="Martin F."/>
            <person name="Albertini E."/>
            <person name="Donnini D."/>
            <person name="Bonito G."/>
        </authorList>
    </citation>
    <scope>NUCLEOTIDE SEQUENCE [LARGE SCALE GENOMIC DNA]</scope>
    <source>
        <strain evidence="8 9">Sb_GMNB300</strain>
    </source>
</reference>
<dbReference type="InParanoid" id="A0A5J5FCZ9"/>
<comment type="subcellular location">
    <subcellularLocation>
        <location evidence="2">Cytoplasm</location>
    </subcellularLocation>
    <subcellularLocation>
        <location evidence="1">Nucleus</location>
    </subcellularLocation>
</comment>
<dbReference type="Proteomes" id="UP000326924">
    <property type="component" value="Unassembled WGS sequence"/>
</dbReference>
<dbReference type="OrthoDB" id="2138173at2759"/>
<comment type="similarity">
    <text evidence="3">Belongs to the nitroreductase family.</text>
</comment>
<evidence type="ECO:0000256" key="2">
    <source>
        <dbReference type="ARBA" id="ARBA00004496"/>
    </source>
</evidence>
<keyword evidence="9" id="KW-1185">Reference proteome</keyword>
<keyword evidence="4" id="KW-0963">Cytoplasm</keyword>
<dbReference type="GO" id="GO:0005737">
    <property type="term" value="C:cytoplasm"/>
    <property type="evidence" value="ECO:0007669"/>
    <property type="project" value="UniProtKB-SubCell"/>
</dbReference>
<keyword evidence="6" id="KW-0539">Nucleus</keyword>
<protein>
    <submittedName>
        <fullName evidence="8">Nitroreductase family protein</fullName>
    </submittedName>
</protein>
<dbReference type="Pfam" id="PF00881">
    <property type="entry name" value="Nitroreductase"/>
    <property type="match status" value="1"/>
</dbReference>
<evidence type="ECO:0000256" key="1">
    <source>
        <dbReference type="ARBA" id="ARBA00004123"/>
    </source>
</evidence>
<evidence type="ECO:0000313" key="8">
    <source>
        <dbReference type="EMBL" id="KAA8915020.1"/>
    </source>
</evidence>
<dbReference type="AlphaFoldDB" id="A0A5J5FCZ9"/>
<dbReference type="GO" id="GO:0005634">
    <property type="term" value="C:nucleus"/>
    <property type="evidence" value="ECO:0007669"/>
    <property type="project" value="UniProtKB-SubCell"/>
</dbReference>
<evidence type="ECO:0000256" key="4">
    <source>
        <dbReference type="ARBA" id="ARBA00022490"/>
    </source>
</evidence>
<dbReference type="InterPro" id="IPR029479">
    <property type="entry name" value="Nitroreductase"/>
</dbReference>